<evidence type="ECO:0000256" key="2">
    <source>
        <dbReference type="ARBA" id="ARBA00023002"/>
    </source>
</evidence>
<evidence type="ECO:0000256" key="3">
    <source>
        <dbReference type="RuleBase" id="RU000363"/>
    </source>
</evidence>
<dbReference type="InterPro" id="IPR002347">
    <property type="entry name" value="SDR_fam"/>
</dbReference>
<evidence type="ECO:0000313" key="5">
    <source>
        <dbReference type="Proteomes" id="UP000285648"/>
    </source>
</evidence>
<proteinExistence type="inferred from homology"/>
<protein>
    <recommendedName>
        <fullName evidence="6">Short-chain dehydrogenase</fullName>
    </recommendedName>
</protein>
<keyword evidence="5" id="KW-1185">Reference proteome</keyword>
<dbReference type="PRINTS" id="PR00081">
    <property type="entry name" value="GDHRDH"/>
</dbReference>
<dbReference type="RefSeq" id="WP_121575386.1">
    <property type="nucleotide sequence ID" value="NZ_MJLZ01000025.1"/>
</dbReference>
<name>A0A421DMV1_9GAMM</name>
<dbReference type="InterPro" id="IPR036291">
    <property type="entry name" value="NAD(P)-bd_dom_sf"/>
</dbReference>
<dbReference type="PANTHER" id="PTHR42901:SF1">
    <property type="entry name" value="ALCOHOL DEHYDROGENASE"/>
    <property type="match status" value="1"/>
</dbReference>
<keyword evidence="2" id="KW-0560">Oxidoreductase</keyword>
<dbReference type="Proteomes" id="UP000285648">
    <property type="component" value="Unassembled WGS sequence"/>
</dbReference>
<dbReference type="OrthoDB" id="8613661at2"/>
<gene>
    <name evidence="4" type="ORF">BIY29_11800</name>
</gene>
<dbReference type="InterPro" id="IPR020904">
    <property type="entry name" value="Sc_DH/Rdtase_CS"/>
</dbReference>
<dbReference type="GO" id="GO:0016491">
    <property type="term" value="F:oxidoreductase activity"/>
    <property type="evidence" value="ECO:0007669"/>
    <property type="project" value="UniProtKB-KW"/>
</dbReference>
<comment type="caution">
    <text evidence="4">The sequence shown here is derived from an EMBL/GenBank/DDBJ whole genome shotgun (WGS) entry which is preliminary data.</text>
</comment>
<reference evidence="4 5" key="1">
    <citation type="submission" date="2016-09" db="EMBL/GenBank/DDBJ databases">
        <authorList>
            <person name="Doonan J."/>
            <person name="Pachebat J.A."/>
            <person name="Golyshin P.N."/>
            <person name="Denman S."/>
            <person name="Mcdonald J.E."/>
        </authorList>
    </citation>
    <scope>NUCLEOTIDE SEQUENCE [LARGE SCALE GENOMIC DNA]</scope>
    <source>
        <strain evidence="4 5">NCPPB 3934</strain>
    </source>
</reference>
<dbReference type="AlphaFoldDB" id="A0A421DMV1"/>
<accession>A0A421DMV1</accession>
<evidence type="ECO:0000256" key="1">
    <source>
        <dbReference type="ARBA" id="ARBA00006484"/>
    </source>
</evidence>
<dbReference type="SUPFAM" id="SSF51735">
    <property type="entry name" value="NAD(P)-binding Rossmann-fold domains"/>
    <property type="match status" value="1"/>
</dbReference>
<dbReference type="EMBL" id="MJLZ01000025">
    <property type="protein sequence ID" value="RLM22670.1"/>
    <property type="molecule type" value="Genomic_DNA"/>
</dbReference>
<dbReference type="CDD" id="cd05233">
    <property type="entry name" value="SDR_c"/>
    <property type="match status" value="1"/>
</dbReference>
<sequence length="234" mass="25878">MSKSIIITGAARGIGKAVTEHFIQQGEYDVIAIIRRHDQVEQLKAEWQSINPSCRIDLRAADFSNSQEVRQLCQALAQEKNIAILINNAGIFYGGTADIDYQQLFDLTSVNFLSPFLITQTVINQMQENKQGYIFNIISNSARRAIPGIGAYSASKHALLGFSESLMLDLIPYNIKVSNINPAFVDTDMTRDFPGVSADDKIQTRDIIRCISFLLSLSAGAIIPNIDLECASFL</sequence>
<comment type="similarity">
    <text evidence="1 3">Belongs to the short-chain dehydrogenases/reductases (SDR) family.</text>
</comment>
<evidence type="ECO:0008006" key="6">
    <source>
        <dbReference type="Google" id="ProtNLM"/>
    </source>
</evidence>
<dbReference type="Pfam" id="PF00106">
    <property type="entry name" value="adh_short"/>
    <property type="match status" value="1"/>
</dbReference>
<dbReference type="PRINTS" id="PR00080">
    <property type="entry name" value="SDRFAMILY"/>
</dbReference>
<organism evidence="4 5">
    <name type="scientific">Brenneria alni</name>
    <dbReference type="NCBI Taxonomy" id="71656"/>
    <lineage>
        <taxon>Bacteria</taxon>
        <taxon>Pseudomonadati</taxon>
        <taxon>Pseudomonadota</taxon>
        <taxon>Gammaproteobacteria</taxon>
        <taxon>Enterobacterales</taxon>
        <taxon>Pectobacteriaceae</taxon>
        <taxon>Brenneria</taxon>
    </lineage>
</organism>
<dbReference type="Gene3D" id="3.40.50.720">
    <property type="entry name" value="NAD(P)-binding Rossmann-like Domain"/>
    <property type="match status" value="1"/>
</dbReference>
<evidence type="ECO:0000313" key="4">
    <source>
        <dbReference type="EMBL" id="RLM22670.1"/>
    </source>
</evidence>
<dbReference type="PANTHER" id="PTHR42901">
    <property type="entry name" value="ALCOHOL DEHYDROGENASE"/>
    <property type="match status" value="1"/>
</dbReference>
<dbReference type="PROSITE" id="PS00061">
    <property type="entry name" value="ADH_SHORT"/>
    <property type="match status" value="1"/>
</dbReference>